<dbReference type="InterPro" id="IPR039650">
    <property type="entry name" value="HdrA-like"/>
</dbReference>
<sequence length="431" mass="47183">MDIWQRKPYKEIEVEVLVVGGGAAGATAAIAAAREGAATLLVERYGFLGGISTQVLDTFYGFYTPGSHPRKVVGGIPDEIVEALAQHDSMLIRPNTYGAGNGITYNPEILKVVWETLAIRAGVKILFHTLAVEVSVNRERIETVTAATKSGFLRIRPRVVVDASGDADIAALAGVPYESASHGPVQALTTTFRLLNVDLQRATQVTRKELHERMAQAIAEGAYDLPRKEGSVHISPLPGVMATNMTRVVEVDPTDIEQLSQAEIEGRRQALEYFRFLRERVPGYERACLAGLSVQIGVRESRRIWGRYRLTREDVLNGRKFEDAIAQCGAPIEEHHAGKDTRWEYLPEGETYHIPYRCLLPANCEGLIVAGRCLSADHDAHASVRSMGQCMAMGQAAGVAAAWAAQHKTTPAEIPISRLQERLRQIGAILD</sequence>
<proteinExistence type="predicted"/>
<evidence type="ECO:0000313" key="7">
    <source>
        <dbReference type="Proteomes" id="UP000050544"/>
    </source>
</evidence>
<dbReference type="GO" id="GO:0046872">
    <property type="term" value="F:metal ion binding"/>
    <property type="evidence" value="ECO:0007669"/>
    <property type="project" value="UniProtKB-KW"/>
</dbReference>
<protein>
    <submittedName>
        <fullName evidence="6">Fumarate reductase</fullName>
    </submittedName>
</protein>
<dbReference type="GO" id="GO:0051539">
    <property type="term" value="F:4 iron, 4 sulfur cluster binding"/>
    <property type="evidence" value="ECO:0007669"/>
    <property type="project" value="UniProtKB-KW"/>
</dbReference>
<comment type="caution">
    <text evidence="6">The sequence shown here is derived from an EMBL/GenBank/DDBJ whole genome shotgun (WGS) entry which is preliminary data.</text>
</comment>
<dbReference type="SUPFAM" id="SSF51905">
    <property type="entry name" value="FAD/NAD(P)-binding domain"/>
    <property type="match status" value="1"/>
</dbReference>
<dbReference type="Proteomes" id="UP000050544">
    <property type="component" value="Unassembled WGS sequence"/>
</dbReference>
<dbReference type="PRINTS" id="PR00469">
    <property type="entry name" value="PNDRDTASEII"/>
</dbReference>
<name>A0A0P6YDY9_9CHLR</name>
<dbReference type="OrthoDB" id="9777740at2"/>
<gene>
    <name evidence="6" type="ORF">SE15_08100</name>
</gene>
<keyword evidence="1" id="KW-0004">4Fe-4S</keyword>
<dbReference type="PANTHER" id="PTHR43498">
    <property type="entry name" value="FERREDOXIN:COB-COM HETERODISULFIDE REDUCTASE SUBUNIT A"/>
    <property type="match status" value="1"/>
</dbReference>
<evidence type="ECO:0000256" key="2">
    <source>
        <dbReference type="ARBA" id="ARBA00022723"/>
    </source>
</evidence>
<evidence type="ECO:0000256" key="1">
    <source>
        <dbReference type="ARBA" id="ARBA00022485"/>
    </source>
</evidence>
<keyword evidence="7" id="KW-1185">Reference proteome</keyword>
<dbReference type="RefSeq" id="WP_054521607.1">
    <property type="nucleotide sequence ID" value="NZ_LGKO01000004.1"/>
</dbReference>
<keyword evidence="5" id="KW-0411">Iron-sulfur</keyword>
<dbReference type="PATRIC" id="fig|869279.4.peg.2349"/>
<reference evidence="6 7" key="1">
    <citation type="submission" date="2015-07" db="EMBL/GenBank/DDBJ databases">
        <title>Whole genome sequence of Thermanaerothrix daxensis DSM 23592.</title>
        <authorList>
            <person name="Hemp J."/>
            <person name="Ward L.M."/>
            <person name="Pace L.A."/>
            <person name="Fischer W.W."/>
        </authorList>
    </citation>
    <scope>NUCLEOTIDE SEQUENCE [LARGE SCALE GENOMIC DNA]</scope>
    <source>
        <strain evidence="6 7">GNS-1</strain>
    </source>
</reference>
<evidence type="ECO:0000313" key="6">
    <source>
        <dbReference type="EMBL" id="KPL83201.1"/>
    </source>
</evidence>
<dbReference type="AlphaFoldDB" id="A0A0P6YDY9"/>
<dbReference type="PANTHER" id="PTHR43498:SF1">
    <property type="entry name" value="COB--COM HETERODISULFIDE REDUCTASE IRON-SULFUR SUBUNIT A"/>
    <property type="match status" value="1"/>
</dbReference>
<keyword evidence="2" id="KW-0479">Metal-binding</keyword>
<dbReference type="InterPro" id="IPR036188">
    <property type="entry name" value="FAD/NAD-bd_sf"/>
</dbReference>
<dbReference type="GO" id="GO:0016491">
    <property type="term" value="F:oxidoreductase activity"/>
    <property type="evidence" value="ECO:0007669"/>
    <property type="project" value="UniProtKB-KW"/>
</dbReference>
<organism evidence="6 7">
    <name type="scientific">Thermanaerothrix daxensis</name>
    <dbReference type="NCBI Taxonomy" id="869279"/>
    <lineage>
        <taxon>Bacteria</taxon>
        <taxon>Bacillati</taxon>
        <taxon>Chloroflexota</taxon>
        <taxon>Anaerolineae</taxon>
        <taxon>Anaerolineales</taxon>
        <taxon>Anaerolineaceae</taxon>
        <taxon>Thermanaerothrix</taxon>
    </lineage>
</organism>
<dbReference type="STRING" id="869279.SE15_08100"/>
<keyword evidence="4" id="KW-0408">Iron</keyword>
<evidence type="ECO:0000256" key="5">
    <source>
        <dbReference type="ARBA" id="ARBA00023014"/>
    </source>
</evidence>
<dbReference type="Pfam" id="PF12831">
    <property type="entry name" value="FAD_oxidored"/>
    <property type="match status" value="1"/>
</dbReference>
<keyword evidence="3" id="KW-0560">Oxidoreductase</keyword>
<evidence type="ECO:0000256" key="4">
    <source>
        <dbReference type="ARBA" id="ARBA00023004"/>
    </source>
</evidence>
<accession>A0A0P6YDY9</accession>
<dbReference type="Gene3D" id="3.50.50.60">
    <property type="entry name" value="FAD/NAD(P)-binding domain"/>
    <property type="match status" value="1"/>
</dbReference>
<evidence type="ECO:0000256" key="3">
    <source>
        <dbReference type="ARBA" id="ARBA00023002"/>
    </source>
</evidence>
<dbReference type="EMBL" id="LGKO01000004">
    <property type="protein sequence ID" value="KPL83201.1"/>
    <property type="molecule type" value="Genomic_DNA"/>
</dbReference>